<keyword evidence="2" id="KW-0100">Branched-chain amino acid biosynthesis</keyword>
<dbReference type="EMBL" id="SOZD01000001">
    <property type="protein sequence ID" value="TFF27029.1"/>
    <property type="molecule type" value="Genomic_DNA"/>
</dbReference>
<dbReference type="PANTHER" id="PTHR42743:SF11">
    <property type="entry name" value="AMINODEOXYCHORISMATE LYASE"/>
    <property type="match status" value="1"/>
</dbReference>
<evidence type="ECO:0000256" key="2">
    <source>
        <dbReference type="ARBA" id="ARBA00023304"/>
    </source>
</evidence>
<dbReference type="SUPFAM" id="SSF52540">
    <property type="entry name" value="P-loop containing nucleoside triphosphate hydrolases"/>
    <property type="match status" value="1"/>
</dbReference>
<dbReference type="EMBL" id="SOZD01000005">
    <property type="protein sequence ID" value="TFF20728.1"/>
    <property type="molecule type" value="Genomic_DNA"/>
</dbReference>
<gene>
    <name evidence="4" type="ORF">E3C22_00675</name>
    <name evidence="3" type="ORF">E3C22_17715</name>
</gene>
<keyword evidence="5" id="KW-1185">Reference proteome</keyword>
<keyword evidence="2" id="KW-0028">Amino-acid biosynthesis</keyword>
<dbReference type="GO" id="GO:0009082">
    <property type="term" value="P:branched-chain amino acid biosynthetic process"/>
    <property type="evidence" value="ECO:0007669"/>
    <property type="project" value="UniProtKB-KW"/>
</dbReference>
<keyword evidence="4" id="KW-0378">Hydrolase</keyword>
<sequence length="242" mass="26586">MTVRIAMWSGPRNISTAMMRSFGARPDAAVSDEPFFGAYLRLTGAPHPMSAETMASMDCDYRSVLAAISGPVPGGADVWYQKHMAHHMVSDVGIADMPGHRHAFLIRTPERVAASYAAKNALDRPELLGYGILRRYFEWEAERLGRAPAVIDADDLLARPAETLQALCEALEIPWSEAMLSWEKGPHPEDGVWGAHWYASVNQSTTFAPPPTAMPRLSPAHQAIGDACRADYEALHRYRLGG</sequence>
<dbReference type="InterPro" id="IPR050571">
    <property type="entry name" value="Class-IV_PLP-Dep_Aminotrnsfr"/>
</dbReference>
<dbReference type="OrthoDB" id="272985at2"/>
<dbReference type="InterPro" id="IPR027417">
    <property type="entry name" value="P-loop_NTPase"/>
</dbReference>
<dbReference type="Proteomes" id="UP000298179">
    <property type="component" value="Unassembled WGS sequence"/>
</dbReference>
<evidence type="ECO:0000256" key="1">
    <source>
        <dbReference type="ARBA" id="ARBA00009320"/>
    </source>
</evidence>
<dbReference type="AlphaFoldDB" id="A0A4Y8RRS9"/>
<dbReference type="PANTHER" id="PTHR42743">
    <property type="entry name" value="AMINO-ACID AMINOTRANSFERASE"/>
    <property type="match status" value="1"/>
</dbReference>
<evidence type="ECO:0000313" key="3">
    <source>
        <dbReference type="EMBL" id="TFF20728.1"/>
    </source>
</evidence>
<name>A0A4Y8RRS9_9HYPH</name>
<evidence type="ECO:0000313" key="4">
    <source>
        <dbReference type="EMBL" id="TFF27029.1"/>
    </source>
</evidence>
<dbReference type="Pfam" id="PF19798">
    <property type="entry name" value="Sulfotransfer_5"/>
    <property type="match status" value="1"/>
</dbReference>
<dbReference type="GO" id="GO:0016787">
    <property type="term" value="F:hydrolase activity"/>
    <property type="evidence" value="ECO:0007669"/>
    <property type="project" value="UniProtKB-KW"/>
</dbReference>
<protein>
    <submittedName>
        <fullName evidence="4">HAD family hydrolase</fullName>
    </submittedName>
</protein>
<dbReference type="RefSeq" id="WP_134759242.1">
    <property type="nucleotide sequence ID" value="NZ_SOZD01000001.1"/>
</dbReference>
<evidence type="ECO:0000313" key="5">
    <source>
        <dbReference type="Proteomes" id="UP000298179"/>
    </source>
</evidence>
<reference evidence="4 5" key="1">
    <citation type="submission" date="2019-03" db="EMBL/GenBank/DDBJ databases">
        <title>Jiella endophytica sp. nov., a novel endophytic bacterium isolated from root of Ficus microcarpa Linn. f.</title>
        <authorList>
            <person name="Tuo L."/>
        </authorList>
    </citation>
    <scope>NUCLEOTIDE SEQUENCE [LARGE SCALE GENOMIC DNA]</scope>
    <source>
        <strain evidence="4 5">CBS5Q-3</strain>
    </source>
</reference>
<organism evidence="4 5">
    <name type="scientific">Jiella endophytica</name>
    <dbReference type="NCBI Taxonomy" id="2558362"/>
    <lineage>
        <taxon>Bacteria</taxon>
        <taxon>Pseudomonadati</taxon>
        <taxon>Pseudomonadota</taxon>
        <taxon>Alphaproteobacteria</taxon>
        <taxon>Hyphomicrobiales</taxon>
        <taxon>Aurantimonadaceae</taxon>
        <taxon>Jiella</taxon>
    </lineage>
</organism>
<dbReference type="Gene3D" id="3.40.50.300">
    <property type="entry name" value="P-loop containing nucleotide triphosphate hydrolases"/>
    <property type="match status" value="1"/>
</dbReference>
<comment type="similarity">
    <text evidence="1">Belongs to the class-IV pyridoxal-phosphate-dependent aminotransferase family.</text>
</comment>
<accession>A0A4Y8RRS9</accession>
<proteinExistence type="inferred from homology"/>
<comment type="caution">
    <text evidence="4">The sequence shown here is derived from an EMBL/GenBank/DDBJ whole genome shotgun (WGS) entry which is preliminary data.</text>
</comment>